<evidence type="ECO:0000313" key="3">
    <source>
        <dbReference type="EMBL" id="SFJ60135.1"/>
    </source>
</evidence>
<keyword evidence="4" id="KW-1185">Reference proteome</keyword>
<sequence length="277" mass="30069">MSTIHITNGDVAAESLRGALREANRDDRVLALRDDLAVGPLRGADESPDIRADFWQRVSSDGTRDFIGEFADQATELERLVAADSHVVIWHAQSAADQLTLRRVCYHLRNSPQRLNEVRLSIGDLTDPGAWAHSRADQATSVGMFAPAVLRAHLRDAAPISVLRISRLALEWQEVKQANGETRRLRDNTFTSGSFGELDSFLLGQATGAWQPAARLAAALMSANIGFLISDGVALWRCRELAAAGRVRLRGDASSWRTLELCAAGAAQCAALSTCPD</sequence>
<dbReference type="STRING" id="420953.SAMN05192543_108297"/>
<dbReference type="Proteomes" id="UP000199548">
    <property type="component" value="Unassembled WGS sequence"/>
</dbReference>
<evidence type="ECO:0000313" key="4">
    <source>
        <dbReference type="Proteomes" id="UP000199548"/>
    </source>
</evidence>
<evidence type="ECO:0008006" key="5">
    <source>
        <dbReference type="Google" id="ProtNLM"/>
    </source>
</evidence>
<dbReference type="InterPro" id="IPR014973">
    <property type="entry name" value="DUF1835"/>
</dbReference>
<dbReference type="RefSeq" id="WP_091017479.1">
    <property type="nucleotide sequence ID" value="NZ_CP041745.1"/>
</dbReference>
<dbReference type="Pfam" id="PF08874">
    <property type="entry name" value="DUF1835"/>
    <property type="match status" value="1"/>
</dbReference>
<evidence type="ECO:0000259" key="1">
    <source>
        <dbReference type="Pfam" id="PF08874"/>
    </source>
</evidence>
<proteinExistence type="predicted"/>
<feature type="domain" description="DUF1835" evidence="1">
    <location>
        <begin position="4"/>
        <end position="119"/>
    </location>
</feature>
<dbReference type="InterPro" id="IPR022123">
    <property type="entry name" value="DUF3658"/>
</dbReference>
<dbReference type="EMBL" id="FOQU01000008">
    <property type="protein sequence ID" value="SFJ60135.1"/>
    <property type="molecule type" value="Genomic_DNA"/>
</dbReference>
<accession>A0A1I3SN67</accession>
<organism evidence="3 4">
    <name type="scientific">Paraburkholderia megapolitana</name>
    <dbReference type="NCBI Taxonomy" id="420953"/>
    <lineage>
        <taxon>Bacteria</taxon>
        <taxon>Pseudomonadati</taxon>
        <taxon>Pseudomonadota</taxon>
        <taxon>Betaproteobacteria</taxon>
        <taxon>Burkholderiales</taxon>
        <taxon>Burkholderiaceae</taxon>
        <taxon>Paraburkholderia</taxon>
    </lineage>
</organism>
<reference evidence="3 4" key="1">
    <citation type="submission" date="2016-10" db="EMBL/GenBank/DDBJ databases">
        <authorList>
            <person name="de Groot N.N."/>
        </authorList>
    </citation>
    <scope>NUCLEOTIDE SEQUENCE [LARGE SCALE GENOMIC DNA]</scope>
    <source>
        <strain evidence="3 4">LMG 23650</strain>
    </source>
</reference>
<dbReference type="AlphaFoldDB" id="A0A1I3SN67"/>
<feature type="domain" description="DUF3658" evidence="2">
    <location>
        <begin position="155"/>
        <end position="259"/>
    </location>
</feature>
<protein>
    <recommendedName>
        <fullName evidence="5">DUF1835 domain-containing protein</fullName>
    </recommendedName>
</protein>
<dbReference type="Pfam" id="PF12395">
    <property type="entry name" value="DUF3658"/>
    <property type="match status" value="1"/>
</dbReference>
<dbReference type="OrthoDB" id="6999193at2"/>
<gene>
    <name evidence="3" type="ORF">SAMN05192543_108297</name>
</gene>
<name>A0A1I3SN67_9BURK</name>
<evidence type="ECO:0000259" key="2">
    <source>
        <dbReference type="Pfam" id="PF12395"/>
    </source>
</evidence>